<feature type="compositionally biased region" description="Basic and acidic residues" evidence="1">
    <location>
        <begin position="1420"/>
        <end position="1429"/>
    </location>
</feature>
<dbReference type="Proteomes" id="UP000095300">
    <property type="component" value="Unassembled WGS sequence"/>
</dbReference>
<feature type="compositionally biased region" description="Basic and acidic residues" evidence="1">
    <location>
        <begin position="1568"/>
        <end position="1580"/>
    </location>
</feature>
<dbReference type="EnsemblMetazoa" id="SCAU015472-RA">
    <property type="protein sequence ID" value="SCAU015472-PA"/>
    <property type="gene ID" value="SCAU015472"/>
</dbReference>
<feature type="region of interest" description="Disordered" evidence="1">
    <location>
        <begin position="1371"/>
        <end position="1392"/>
    </location>
</feature>
<feature type="region of interest" description="Disordered" evidence="1">
    <location>
        <begin position="1420"/>
        <end position="1504"/>
    </location>
</feature>
<evidence type="ECO:0000313" key="2">
    <source>
        <dbReference type="EnsemblMetazoa" id="SCAU015472-PA"/>
    </source>
</evidence>
<dbReference type="KEGG" id="scac:106082436"/>
<feature type="region of interest" description="Disordered" evidence="1">
    <location>
        <begin position="1552"/>
        <end position="1585"/>
    </location>
</feature>
<protein>
    <submittedName>
        <fullName evidence="2">Uncharacterized protein</fullName>
    </submittedName>
</protein>
<dbReference type="VEuPathDB" id="VectorBase:SCAU015472"/>
<feature type="region of interest" description="Disordered" evidence="1">
    <location>
        <begin position="1863"/>
        <end position="1883"/>
    </location>
</feature>
<feature type="region of interest" description="Disordered" evidence="1">
    <location>
        <begin position="289"/>
        <end position="318"/>
    </location>
</feature>
<feature type="compositionally biased region" description="Basic and acidic residues" evidence="1">
    <location>
        <begin position="1441"/>
        <end position="1463"/>
    </location>
</feature>
<feature type="region of interest" description="Disordered" evidence="1">
    <location>
        <begin position="1123"/>
        <end position="1168"/>
    </location>
</feature>
<feature type="compositionally biased region" description="Pro residues" evidence="1">
    <location>
        <begin position="1871"/>
        <end position="1880"/>
    </location>
</feature>
<keyword evidence="3" id="KW-1185">Reference proteome</keyword>
<dbReference type="STRING" id="35570.A0A1I8QAZ9"/>
<gene>
    <name evidence="2" type="primary">106082436</name>
</gene>
<sequence>MRKCFSSSPRPKMMTTGIAMLYTNFVSCFMLLTVLLAATNSAPTHHLTIGVDGNTPTLIVTSSELGIMTDTERSHSKSSKPRKGVKSTNDKLKAFKAKSTVNYKKDKSFYFSKNSVASMTTATPPYTETPPADGVSMQTIADNVAIDVASSPGHVNSTSTNVAMAFQTSTFTPEVVSYPSTNSPAEQVIETSTGEDAERNTMERTTENITLSTTLAAMKPTFMTHSWRETITTTDSSALLTSTSDDRNVEVVGTTEPAEINPVTTFLPSIASEKSMVVSMQSTTVTPAMTTSASTEDNLASITSSTHPDDSSTETETTSTLLPIMETSHTAITTESYEVTSTSVEPILKLIDLEKHATEPFVDLSQTGVGHDNGHDGLKNIKKKQLVDKHYLDAISHSQPLEVANQDQTKDAEVKHVYLGPILMAERTIHITDTKKNATNVEHSPEVETKLRELNFVELKASHHIDPVAVATSTLEPAAAEPMDNHNPTDGEMEPEQGPSTVLSTTVFQVAESVATKDPSKAANTMFTSTGEDEPLMQDAANGKMESKISDIQIEVYDSTIDSIVASTNFKDADIPQGKSTKPPLPVAQQERFTQYVIDRTETSTQESINFSTIQVASGKPEPAAIEIHINVSESLGNEGEDVDVSFPLAEYNNNGRSEDTSYDEPKVSDEIKLKISSNSASTSSGIKDKSDEVLVVEIVDNVDNSTESRGKSRSSDDLFISDVKDTYATPPPPPPPPPFQPNFDRDSDTIFYISNTEVKVGETLPATNKDADERKMKLENQFFPVNYMASTHPNVNNVNGGSDNGSDHHIYEEDIILSSNRNQQDSLKIYRNRNEPSPPLDVTYVGESIIEVEQQSPDTSGTTSPSPDHMATPQPDVIIQPAILPEISIGVPVIGELPPQIELKEIDFLPSETQQRRSGVYGSVSDDGNGNINTNAIGSGSNDMDNRLDESSIQYGGDLIDESADGGFDGVEGSYPFGNPATMAKRKPNHMSDYAHLYVNYGVNNMRKDELTVDVKDSGEVAMILDHSATGNGHEHNATLKDLLNRTTFNISGSLNESERISNVTAFSIMEDSMEEKNTEDIFNLISLAIGLFIVILPVVVICSMLWALRYLYKKYHSNSTDNNGNLDTTDGGKGQSNEDAAEKGESVQQGPGSAPSSHIGKDKDEDIEKCPESFANASVVKFASEQPPPMLDSSLDSHCKARELPLILALHSTTSSCEQPSVHDDEILQGPNGSITKMTLENNLLIVETEERNDMSRVARETKMDYNKDGVFVVEVARGIDSKAIPESPVTEGADKMLSMFEPKHNGTMGYKMSNEKISHNNEKVQIHSPPPEDGPRSLQQIEEVEEPVHSPRLYEDEHQEGLAHSYKSNVGLSQSDLSTTSSNDSNKGYCYGNQELYVVEQSGYSTSSPTGNVSLKCDAKDIKDDDSNSQNGRNLELTPEKKEGTKEADEAVDPVNKENGAKAAGEENITPNGKSNEKEVLHSNCNLNESENQQEEDKCKQNDITETKQEENLMLSIDNKNENATIIECNPASQYANDSLKPQIESITDDSAEADEGQATPLNSTKEEMKNDKKEECEQQPPLKDLHLIESDGKSQMEEAIVCDVGSVAENSVKGAKESVHLNGVEDGVAISNQIESTSEAKNVNETIVCNGHDESSPNKITSEDTLSHLATTADYTKVSTENQNGHYNGPHDSELVSDYLESLVDKCPDVGNHCNGVIFPAGEKSPLRTNGSDALPDLVPTVGDTVHANGGDQLNGEKANTPEFENGYDSIISLPEPPPTTDEMLCSDLSELQLDSLPPPPPPLANEPNGETFNLKDLPPPMTSNGSEIVPNEDATNFYASLPPPPPTTLHVTTDPTINGNMHASPLTPPASPPPHFTNGLHAGICPPIAVDVNGS</sequence>
<reference evidence="2" key="1">
    <citation type="submission" date="2020-05" db="UniProtKB">
        <authorList>
            <consortium name="EnsemblMetazoa"/>
        </authorList>
    </citation>
    <scope>IDENTIFICATION</scope>
    <source>
        <strain evidence="2">USDA</strain>
    </source>
</reference>
<name>A0A1I8QAZ9_STOCA</name>
<evidence type="ECO:0000313" key="3">
    <source>
        <dbReference type="Proteomes" id="UP000095300"/>
    </source>
</evidence>
<feature type="compositionally biased region" description="Pro residues" evidence="1">
    <location>
        <begin position="730"/>
        <end position="741"/>
    </location>
</feature>
<feature type="compositionally biased region" description="Basic residues" evidence="1">
    <location>
        <begin position="76"/>
        <end position="85"/>
    </location>
</feature>
<organism evidence="2 3">
    <name type="scientific">Stomoxys calcitrans</name>
    <name type="common">Stable fly</name>
    <name type="synonym">Conops calcitrans</name>
    <dbReference type="NCBI Taxonomy" id="35570"/>
    <lineage>
        <taxon>Eukaryota</taxon>
        <taxon>Metazoa</taxon>
        <taxon>Ecdysozoa</taxon>
        <taxon>Arthropoda</taxon>
        <taxon>Hexapoda</taxon>
        <taxon>Insecta</taxon>
        <taxon>Pterygota</taxon>
        <taxon>Neoptera</taxon>
        <taxon>Endopterygota</taxon>
        <taxon>Diptera</taxon>
        <taxon>Brachycera</taxon>
        <taxon>Muscomorpha</taxon>
        <taxon>Muscoidea</taxon>
        <taxon>Muscidae</taxon>
        <taxon>Stomoxys</taxon>
    </lineage>
</organism>
<accession>A0A1I8QAZ9</accession>
<feature type="compositionally biased region" description="Polar residues" evidence="1">
    <location>
        <begin position="289"/>
        <end position="300"/>
    </location>
</feature>
<feature type="compositionally biased region" description="Polar residues" evidence="1">
    <location>
        <begin position="1148"/>
        <end position="1158"/>
    </location>
</feature>
<feature type="compositionally biased region" description="Low complexity" evidence="1">
    <location>
        <begin position="1375"/>
        <end position="1389"/>
    </location>
</feature>
<feature type="region of interest" description="Disordered" evidence="1">
    <location>
        <begin position="69"/>
        <end position="91"/>
    </location>
</feature>
<evidence type="ECO:0000256" key="1">
    <source>
        <dbReference type="SAM" id="MobiDB-lite"/>
    </source>
</evidence>
<dbReference type="OrthoDB" id="8034296at2759"/>
<feature type="region of interest" description="Disordered" evidence="1">
    <location>
        <begin position="724"/>
        <end position="745"/>
    </location>
</feature>
<proteinExistence type="predicted"/>